<evidence type="ECO:0000256" key="3">
    <source>
        <dbReference type="ARBA" id="ARBA00023125"/>
    </source>
</evidence>
<dbReference type="GO" id="GO:0004803">
    <property type="term" value="F:transposase activity"/>
    <property type="evidence" value="ECO:0007669"/>
    <property type="project" value="InterPro"/>
</dbReference>
<keyword evidence="3" id="KW-0238">DNA-binding</keyword>
<sequence length="468" mass="52345">MPLKPEVWLADRKQRLDDGLHRLAKAVRNGALPGGIIEDGRLRVERLEADVPAEADSLILDLYRRLPEVRITDMLTEVANDTGFIDAFTHLRTGAPCKDRLGMLNVVLAEGLNLGLSKMAGASSTHNFKQLARLSNWHVESEAINRALAMVIEAQAWLPMAKYWGAGETASSDGQFFPTTRQGEAMNLINAKYGHEPGLKAYTHVSDQYGPFATQVIPATVNEAPYILDGLLMNPSGKRIKEQYADTGGFTDLVFAATSLLGYRFIPRIKDLPSKRLHVFDRHGVPNELKGLAGDRIRENTIIANWPDVLRCIATMLSGRMQPSQLLKKLAARPRQHDLAIALREIGRIERTLFIIDWLLDTDMQRRAQIGLNKGEAHHALKNALRIGRQGEIRDRTTEGQHFRIAGLNLLTAIIIYWNTKQLGFAVAARQNAGLDTPAYLLSHISPLGWAHIILTGEYRWRRMMENP</sequence>
<name>A0A5P3ALH9_9RHOB</name>
<evidence type="ECO:0000256" key="4">
    <source>
        <dbReference type="ARBA" id="ARBA00023172"/>
    </source>
</evidence>
<protein>
    <submittedName>
        <fullName evidence="6">Transposase, TnpA family</fullName>
    </submittedName>
</protein>
<dbReference type="Pfam" id="PF01526">
    <property type="entry name" value="DDE_Tnp_Tn3"/>
    <property type="match status" value="1"/>
</dbReference>
<dbReference type="Proteomes" id="UP000325785">
    <property type="component" value="Plasmid pRIdsm_03"/>
</dbReference>
<dbReference type="InterPro" id="IPR002513">
    <property type="entry name" value="Tn3_Tnp_DDE_dom"/>
</dbReference>
<keyword evidence="4" id="KW-0233">DNA recombination</keyword>
<dbReference type="GO" id="GO:0006313">
    <property type="term" value="P:DNA transposition"/>
    <property type="evidence" value="ECO:0007669"/>
    <property type="project" value="InterPro"/>
</dbReference>
<geneLocation type="plasmid" evidence="7">
    <name>pridsm_03</name>
</geneLocation>
<evidence type="ECO:0000256" key="1">
    <source>
        <dbReference type="ARBA" id="ARBA00009402"/>
    </source>
</evidence>
<dbReference type="AlphaFoldDB" id="A0A5P3ALH9"/>
<keyword evidence="2" id="KW-0815">Transposition</keyword>
<feature type="domain" description="Tn3 transposase DDE" evidence="5">
    <location>
        <begin position="73"/>
        <end position="459"/>
    </location>
</feature>
<dbReference type="NCBIfam" id="NF033527">
    <property type="entry name" value="transpos_Tn3"/>
    <property type="match status" value="1"/>
</dbReference>
<evidence type="ECO:0000313" key="6">
    <source>
        <dbReference type="EMBL" id="QEW30051.1"/>
    </source>
</evidence>
<dbReference type="GO" id="GO:0003677">
    <property type="term" value="F:DNA binding"/>
    <property type="evidence" value="ECO:0007669"/>
    <property type="project" value="UniProtKB-KW"/>
</dbReference>
<evidence type="ECO:0000259" key="5">
    <source>
        <dbReference type="Pfam" id="PF01526"/>
    </source>
</evidence>
<gene>
    <name evidence="6" type="ORF">RIdsm_05897</name>
</gene>
<accession>A0A5P3ALH9</accession>
<dbReference type="KEGG" id="rid:RIdsm_05897"/>
<proteinExistence type="inferred from homology"/>
<keyword evidence="6" id="KW-0614">Plasmid</keyword>
<reference evidence="6 7" key="1">
    <citation type="submission" date="2018-08" db="EMBL/GenBank/DDBJ databases">
        <title>Genetic Globetrotter - A new plasmid hitch-hiking vast phylogenetic and geographic distances.</title>
        <authorList>
            <person name="Vollmers J."/>
            <person name="Petersen J."/>
        </authorList>
    </citation>
    <scope>NUCLEOTIDE SEQUENCE [LARGE SCALE GENOMIC DNA]</scope>
    <source>
        <strain evidence="6 7">DSM 26383</strain>
        <plasmid evidence="7">pridsm_03</plasmid>
    </source>
</reference>
<dbReference type="InterPro" id="IPR047653">
    <property type="entry name" value="Tn3-like_transpos"/>
</dbReference>
<dbReference type="EMBL" id="CP031601">
    <property type="protein sequence ID" value="QEW30051.1"/>
    <property type="molecule type" value="Genomic_DNA"/>
</dbReference>
<organism evidence="6 7">
    <name type="scientific">Roseovarius indicus</name>
    <dbReference type="NCBI Taxonomy" id="540747"/>
    <lineage>
        <taxon>Bacteria</taxon>
        <taxon>Pseudomonadati</taxon>
        <taxon>Pseudomonadota</taxon>
        <taxon>Alphaproteobacteria</taxon>
        <taxon>Rhodobacterales</taxon>
        <taxon>Roseobacteraceae</taxon>
        <taxon>Roseovarius</taxon>
    </lineage>
</organism>
<evidence type="ECO:0000256" key="2">
    <source>
        <dbReference type="ARBA" id="ARBA00022578"/>
    </source>
</evidence>
<evidence type="ECO:0000313" key="7">
    <source>
        <dbReference type="Proteomes" id="UP000325785"/>
    </source>
</evidence>
<comment type="similarity">
    <text evidence="1">Belongs to the transposase 7 family.</text>
</comment>